<dbReference type="EMBL" id="CAADFD010000007">
    <property type="protein sequence ID" value="VFJ50561.1"/>
    <property type="molecule type" value="Genomic_DNA"/>
</dbReference>
<organism evidence="1">
    <name type="scientific">Candidatus Kentrum sp. FW</name>
    <dbReference type="NCBI Taxonomy" id="2126338"/>
    <lineage>
        <taxon>Bacteria</taxon>
        <taxon>Pseudomonadati</taxon>
        <taxon>Pseudomonadota</taxon>
        <taxon>Gammaproteobacteria</taxon>
        <taxon>Candidatus Kentrum</taxon>
    </lineage>
</organism>
<gene>
    <name evidence="1" type="ORF">BECKFW1821A_GA0114235_100830</name>
    <name evidence="2" type="ORF">BECKFW1821B_GA0114236_100724</name>
</gene>
<evidence type="ECO:0008006" key="3">
    <source>
        <dbReference type="Google" id="ProtNLM"/>
    </source>
</evidence>
<reference evidence="1" key="1">
    <citation type="submission" date="2019-02" db="EMBL/GenBank/DDBJ databases">
        <authorList>
            <person name="Gruber-Vodicka R. H."/>
            <person name="Seah K. B. B."/>
        </authorList>
    </citation>
    <scope>NUCLEOTIDE SEQUENCE</scope>
    <source>
        <strain evidence="2">BECK_BZ106</strain>
        <strain evidence="1">BECK_BZ15</strain>
    </source>
</reference>
<protein>
    <recommendedName>
        <fullName evidence="3">DUF86 domain-containing protein</fullName>
    </recommendedName>
</protein>
<evidence type="ECO:0000313" key="1">
    <source>
        <dbReference type="EMBL" id="VFJ44798.1"/>
    </source>
</evidence>
<proteinExistence type="predicted"/>
<dbReference type="SUPFAM" id="SSF81593">
    <property type="entry name" value="Nucleotidyltransferase substrate binding subunit/domain"/>
    <property type="match status" value="1"/>
</dbReference>
<dbReference type="Gene3D" id="1.20.120.330">
    <property type="entry name" value="Nucleotidyltransferases domain 2"/>
    <property type="match status" value="1"/>
</dbReference>
<dbReference type="EMBL" id="CAADEW010000008">
    <property type="protein sequence ID" value="VFJ44798.1"/>
    <property type="molecule type" value="Genomic_DNA"/>
</dbReference>
<accession>A0A450RZV3</accession>
<evidence type="ECO:0000313" key="2">
    <source>
        <dbReference type="EMBL" id="VFJ50561.1"/>
    </source>
</evidence>
<sequence>MDRNTNTITHRQRLRFFWLLAVCERQAQGLRDVTGRLLGEHETSDTIRIEDCLRDPLGEDRFESFGARFSRLQDMICDKLIPAFLQVCGEKTGTVLDNLNRLEKIGLVEDPEGWIEARGLRNRLVHEYIEDPALLAEALTEARRFSEILFATVGKLSTAAATLRPTGPVHEEDA</sequence>
<name>A0A450RZV3_9GAMM</name>
<dbReference type="AlphaFoldDB" id="A0A450RZV3"/>